<keyword evidence="8" id="KW-0175">Coiled coil</keyword>
<evidence type="ECO:0000256" key="7">
    <source>
        <dbReference type="ARBA" id="ARBA00023186"/>
    </source>
</evidence>
<dbReference type="SUPFAM" id="SSF54211">
    <property type="entry name" value="Ribosomal protein S5 domain 2-like"/>
    <property type="match status" value="1"/>
</dbReference>
<feature type="compositionally biased region" description="Acidic residues" evidence="9">
    <location>
        <begin position="1105"/>
        <end position="1116"/>
    </location>
</feature>
<evidence type="ECO:0000256" key="4">
    <source>
        <dbReference type="ARBA" id="ARBA00022490"/>
    </source>
</evidence>
<feature type="coiled-coil region" evidence="8">
    <location>
        <begin position="1409"/>
        <end position="1436"/>
    </location>
</feature>
<dbReference type="SMART" id="SM00387">
    <property type="entry name" value="HATPase_c"/>
    <property type="match status" value="1"/>
</dbReference>
<dbReference type="NCBIfam" id="NF003555">
    <property type="entry name" value="PRK05218.1"/>
    <property type="match status" value="1"/>
</dbReference>
<protein>
    <recommendedName>
        <fullName evidence="10">Histidine kinase/HSP90-like ATPase domain-containing protein</fullName>
    </recommendedName>
</protein>
<dbReference type="GO" id="GO:0140662">
    <property type="term" value="F:ATP-dependent protein folding chaperone"/>
    <property type="evidence" value="ECO:0007669"/>
    <property type="project" value="InterPro"/>
</dbReference>
<feature type="region of interest" description="Disordered" evidence="9">
    <location>
        <begin position="554"/>
        <end position="586"/>
    </location>
</feature>
<dbReference type="GO" id="GO:0005524">
    <property type="term" value="F:ATP binding"/>
    <property type="evidence" value="ECO:0007669"/>
    <property type="project" value="UniProtKB-KW"/>
</dbReference>
<dbReference type="Pfam" id="PF06884">
    <property type="entry name" value="DUF1264"/>
    <property type="match status" value="1"/>
</dbReference>
<dbReference type="SUPFAM" id="SSF55874">
    <property type="entry name" value="ATPase domain of HSP90 chaperone/DNA topoisomerase II/histidine kinase"/>
    <property type="match status" value="1"/>
</dbReference>
<dbReference type="PANTHER" id="PTHR11528">
    <property type="entry name" value="HEAT SHOCK PROTEIN 90 FAMILY MEMBER"/>
    <property type="match status" value="1"/>
</dbReference>
<dbReference type="FunFam" id="3.40.50.11260:FF:000001">
    <property type="entry name" value="Heat shock protein 90 alpha"/>
    <property type="match status" value="1"/>
</dbReference>
<dbReference type="EMBL" id="SGPJ01000069">
    <property type="protein sequence ID" value="THG99768.1"/>
    <property type="molecule type" value="Genomic_DNA"/>
</dbReference>
<dbReference type="GO" id="GO:0005737">
    <property type="term" value="C:cytoplasm"/>
    <property type="evidence" value="ECO:0007669"/>
    <property type="project" value="UniProtKB-SubCell"/>
</dbReference>
<keyword evidence="6" id="KW-0067">ATP-binding</keyword>
<dbReference type="InterPro" id="IPR001404">
    <property type="entry name" value="Hsp90_fam"/>
</dbReference>
<feature type="compositionally biased region" description="Acidic residues" evidence="9">
    <location>
        <begin position="1555"/>
        <end position="1565"/>
    </location>
</feature>
<dbReference type="Gene3D" id="3.30.230.80">
    <property type="match status" value="1"/>
</dbReference>
<comment type="caution">
    <text evidence="11">The sequence shown here is derived from an EMBL/GenBank/DDBJ whole genome shotgun (WGS) entry which is preliminary data.</text>
</comment>
<dbReference type="Gene3D" id="1.20.120.790">
    <property type="entry name" value="Heat shock protein 90, C-terminal domain"/>
    <property type="match status" value="1"/>
</dbReference>
<feature type="region of interest" description="Disordered" evidence="9">
    <location>
        <begin position="1105"/>
        <end position="1135"/>
    </location>
</feature>
<dbReference type="PRINTS" id="PR00775">
    <property type="entry name" value="HEATSHOCK90"/>
</dbReference>
<feature type="region of interest" description="Disordered" evidence="9">
    <location>
        <begin position="1555"/>
        <end position="1588"/>
    </location>
</feature>
<keyword evidence="4" id="KW-0963">Cytoplasm</keyword>
<name>A0A4S4KMM9_9APHY</name>
<gene>
    <name evidence="11" type="ORF">EW026_g2651</name>
</gene>
<accession>A0A4S4KMM9</accession>
<evidence type="ECO:0000256" key="2">
    <source>
        <dbReference type="ARBA" id="ARBA00008239"/>
    </source>
</evidence>
<dbReference type="InterPro" id="IPR010686">
    <property type="entry name" value="OBAP-like"/>
</dbReference>
<proteinExistence type="inferred from homology"/>
<evidence type="ECO:0000256" key="3">
    <source>
        <dbReference type="ARBA" id="ARBA00009740"/>
    </source>
</evidence>
<dbReference type="Proteomes" id="UP000309038">
    <property type="component" value="Unassembled WGS sequence"/>
</dbReference>
<dbReference type="Pfam" id="PF13589">
    <property type="entry name" value="HATPase_c_3"/>
    <property type="match status" value="1"/>
</dbReference>
<feature type="compositionally biased region" description="Basic and acidic residues" evidence="9">
    <location>
        <begin position="190"/>
        <end position="209"/>
    </location>
</feature>
<dbReference type="Gene3D" id="3.30.565.10">
    <property type="entry name" value="Histidine kinase-like ATPase, C-terminal domain"/>
    <property type="match status" value="1"/>
</dbReference>
<feature type="compositionally biased region" description="Low complexity" evidence="9">
    <location>
        <begin position="558"/>
        <end position="575"/>
    </location>
</feature>
<dbReference type="InterPro" id="IPR037196">
    <property type="entry name" value="HSP90_C"/>
</dbReference>
<dbReference type="InterPro" id="IPR019805">
    <property type="entry name" value="Heat_shock_protein_90_CS"/>
</dbReference>
<evidence type="ECO:0000259" key="10">
    <source>
        <dbReference type="SMART" id="SM00387"/>
    </source>
</evidence>
<dbReference type="GO" id="GO:0051082">
    <property type="term" value="F:unfolded protein binding"/>
    <property type="evidence" value="ECO:0007669"/>
    <property type="project" value="InterPro"/>
</dbReference>
<keyword evidence="5" id="KW-0547">Nucleotide-binding</keyword>
<feature type="domain" description="Histidine kinase/HSP90-like ATPase" evidence="10">
    <location>
        <begin position="906"/>
        <end position="1044"/>
    </location>
</feature>
<dbReference type="HAMAP" id="MF_00505">
    <property type="entry name" value="HSP90"/>
    <property type="match status" value="1"/>
</dbReference>
<evidence type="ECO:0000256" key="8">
    <source>
        <dbReference type="SAM" id="Coils"/>
    </source>
</evidence>
<dbReference type="FunFam" id="3.30.230.80:FF:000001">
    <property type="entry name" value="Heat shock protein 90 alpha"/>
    <property type="match status" value="1"/>
</dbReference>
<comment type="similarity">
    <text evidence="2">Belongs to the heat shock protein 90 family.</text>
</comment>
<dbReference type="CDD" id="cd16927">
    <property type="entry name" value="HATPase_Hsp90-like"/>
    <property type="match status" value="1"/>
</dbReference>
<comment type="similarity">
    <text evidence="3">Belongs to the OBAP family.</text>
</comment>
<feature type="region of interest" description="Disordered" evidence="9">
    <location>
        <begin position="185"/>
        <end position="209"/>
    </location>
</feature>
<dbReference type="PROSITE" id="PS00298">
    <property type="entry name" value="HSP90"/>
    <property type="match status" value="1"/>
</dbReference>
<dbReference type="GO" id="GO:0016887">
    <property type="term" value="F:ATP hydrolysis activity"/>
    <property type="evidence" value="ECO:0007669"/>
    <property type="project" value="InterPro"/>
</dbReference>
<reference evidence="11 12" key="1">
    <citation type="submission" date="2019-02" db="EMBL/GenBank/DDBJ databases">
        <title>Genome sequencing of the rare red list fungi Phlebia centrifuga.</title>
        <authorList>
            <person name="Buettner E."/>
            <person name="Kellner H."/>
        </authorList>
    </citation>
    <scope>NUCLEOTIDE SEQUENCE [LARGE SCALE GENOMIC DNA]</scope>
    <source>
        <strain evidence="11 12">DSM 108282</strain>
    </source>
</reference>
<dbReference type="SUPFAM" id="SSF110942">
    <property type="entry name" value="HSP90 C-terminal domain"/>
    <property type="match status" value="1"/>
</dbReference>
<evidence type="ECO:0000313" key="12">
    <source>
        <dbReference type="Proteomes" id="UP000309038"/>
    </source>
</evidence>
<keyword evidence="7" id="KW-0143">Chaperone</keyword>
<dbReference type="InterPro" id="IPR003594">
    <property type="entry name" value="HATPase_dom"/>
</dbReference>
<dbReference type="FunFam" id="1.20.120.790:FF:000001">
    <property type="entry name" value="Heat shock protein 90 alpha"/>
    <property type="match status" value="1"/>
</dbReference>
<dbReference type="Pfam" id="PF00183">
    <property type="entry name" value="HSP90"/>
    <property type="match status" value="1"/>
</dbReference>
<feature type="coiled-coil region" evidence="8">
    <location>
        <begin position="647"/>
        <end position="706"/>
    </location>
</feature>
<feature type="compositionally biased region" description="Low complexity" evidence="9">
    <location>
        <begin position="1566"/>
        <end position="1588"/>
    </location>
</feature>
<evidence type="ECO:0000256" key="6">
    <source>
        <dbReference type="ARBA" id="ARBA00022840"/>
    </source>
</evidence>
<dbReference type="InterPro" id="IPR020568">
    <property type="entry name" value="Ribosomal_Su5_D2-typ_SF"/>
</dbReference>
<evidence type="ECO:0000313" key="11">
    <source>
        <dbReference type="EMBL" id="THG99768.1"/>
    </source>
</evidence>
<dbReference type="FunFam" id="3.30.565.10:FF:000001">
    <property type="entry name" value="Heat shock protein HSP 90-alpha"/>
    <property type="match status" value="1"/>
</dbReference>
<evidence type="ECO:0000256" key="1">
    <source>
        <dbReference type="ARBA" id="ARBA00004496"/>
    </source>
</evidence>
<organism evidence="11 12">
    <name type="scientific">Hermanssonia centrifuga</name>
    <dbReference type="NCBI Taxonomy" id="98765"/>
    <lineage>
        <taxon>Eukaryota</taxon>
        <taxon>Fungi</taxon>
        <taxon>Dikarya</taxon>
        <taxon>Basidiomycota</taxon>
        <taxon>Agaricomycotina</taxon>
        <taxon>Agaricomycetes</taxon>
        <taxon>Polyporales</taxon>
        <taxon>Meruliaceae</taxon>
        <taxon>Hermanssonia</taxon>
    </lineage>
</organism>
<dbReference type="InterPro" id="IPR020575">
    <property type="entry name" value="Hsp90_N"/>
</dbReference>
<evidence type="ECO:0000256" key="9">
    <source>
        <dbReference type="SAM" id="MobiDB-lite"/>
    </source>
</evidence>
<comment type="subcellular location">
    <subcellularLocation>
        <location evidence="1">Cytoplasm</location>
    </subcellularLocation>
</comment>
<keyword evidence="12" id="KW-1185">Reference proteome</keyword>
<evidence type="ECO:0000256" key="5">
    <source>
        <dbReference type="ARBA" id="ARBA00022741"/>
    </source>
</evidence>
<feature type="coiled-coil region" evidence="8">
    <location>
        <begin position="783"/>
        <end position="878"/>
    </location>
</feature>
<sequence length="1588" mass="180616">MLPNKGMCNTGASRKTGAREHGRIRQQMTGLMTGIADFHQCVIYDSGAADARLIGIEYIVSEKIFEGLPPDEKKYWHSHKYEVESGLLQLQVKGAIPTAATDVAEQPAMLELQRTYGKTIHTWAYDVYPDLPLGPPNLMMSYTSDENAPPADLVKARDEKWGMDTAGKRKLQAVDHAKELIIAALNPGAPKDDAGEGGPDPDREKKQDKIRDFRRRLMDLYLLDAHNESSGDDVLEWAESDDAQKERKACWKANLEDVLVRVGLQRPQACEDLKRLLPSLYVVLARIVCWETRQPYTLPDLASEATRSRDPNILLEPVVDDKRDEFASDNSNRLHVRSELEWARLDKTFTGTASSAPPRQQYFAYLYFLFPCNTIRFLRGPVSYLTERDLESPYTVSWEDALDDDKIRSTSESLLRGHSLHPLLIWRDASEELSQPDFWAKYDVPRIVTECTMLDVRSASLGVREQVLANASTLSSGMVFNRPPDPPVQPASLSSSTQSGSSLAIAHLEPVSSSRLRISLQEMISTSIALKSGLDVEVVDFPASVAWPAILGDHGARPHSPSRSTASASIRSASPEVTRQHESDEGMPSHVALAIAGLQREVLMLRSELNFELWMARENVKHIGRLYQDRVLSRTAEMERQGLHNRLREYKGEVFRLNKDLKEQKEQAQNVRIQYADWNKKLQDKIKEFRHEKNSWQTEAAALRAADKEAKATFAAQSKLLTDANRQVFELQTKIKENAHKVDRLRDYERQIDQLIKLQRLWEIDVQKLNDQTESLQIYASRYKKMEVRLAAYEATQVELENKARSQRQTIQSLEARLSITKKQLNVSRKATPQKDLAAYRDEAKQLSEINSRLREENSEVREEMEEMKAMVELLKGQDKMATESFGFQAEISQLLDLIINTFYSNKEIFLRELISNASDALDKIRYASLTDPSVLDTGKELVIRIIPDKENKILSICDTGLGMTKADMVNNLGTIAKSGTKGFMEALSSGADISMIGQFGVGFYSAYLVAERVQVISKHNDDEQYIWESAAGGTFTITPDTINPPIGRGTEIRLHMKEDQLEYLEEKRIKDIVKKHSEFISYPIQLAVTKEIEKASGNVNCHEVEDDEEVADDSEEKPKIEEVDDEEEEKKKKTKKIKEKTVENEELNKTKPIWTRNPQDITPEEYGAFYKSLTNDWEEHLAVKHFSVEGQLEFKAILYIPKRAPFDLFETKKKRNNIKLYVRRVFIMDDCEDIIPEYLNFVKGIVDSEDLPLNISRETLQQNKILKVIRKNIVKKCMDLFSEIAEDKDNFNKFYEAFGKNVKLGIHEDAQNRSKLAEFLRFHSTKSSEEMTSLKDYITRMPEVQKNIYYLTGESLSAVRDSPFLEVLKKKSFEVLLLVDPIDEYAITQLKEFDGHKLICVSKEGLELEETDEDKKAREEEAKQFEDLCKAVKEALGDKVEKVVVSNRITDSPCVLVTGQFGWSSNMERIMKAQALRDSSMSSYMASKKTLELNPHNPIVKELRQKVTEDKADKSVRDLTYLLFETALLTSGFSLDDPTSFAKRIHRMIALGLDVDDEEEEEEAAASSSEVPPPAEAASTSAMEEID</sequence>
<feature type="region of interest" description="Disordered" evidence="9">
    <location>
        <begin position="1"/>
        <end position="22"/>
    </location>
</feature>
<dbReference type="Gene3D" id="3.40.50.11260">
    <property type="match status" value="1"/>
</dbReference>
<dbReference type="InterPro" id="IPR036890">
    <property type="entry name" value="HATPase_C_sf"/>
</dbReference>